<accession>A0A7Y3VY00</accession>
<dbReference type="PROSITE" id="PS51257">
    <property type="entry name" value="PROKAR_LIPOPROTEIN"/>
    <property type="match status" value="1"/>
</dbReference>
<feature type="signal peptide" evidence="1">
    <location>
        <begin position="1"/>
        <end position="21"/>
    </location>
</feature>
<comment type="caution">
    <text evidence="2">The sequence shown here is derived from an EMBL/GenBank/DDBJ whole genome shotgun (WGS) entry which is preliminary data.</text>
</comment>
<gene>
    <name evidence="2" type="ORF">HKT18_02785</name>
</gene>
<feature type="chain" id="PRO_5031065335" evidence="1">
    <location>
        <begin position="22"/>
        <end position="193"/>
    </location>
</feature>
<evidence type="ECO:0000313" key="2">
    <source>
        <dbReference type="EMBL" id="NNT71133.1"/>
    </source>
</evidence>
<dbReference type="EMBL" id="JABEVX010000001">
    <property type="protein sequence ID" value="NNT71133.1"/>
    <property type="molecule type" value="Genomic_DNA"/>
</dbReference>
<name>A0A7Y3VY00_9FLAO</name>
<reference evidence="2 3" key="1">
    <citation type="submission" date="2020-05" db="EMBL/GenBank/DDBJ databases">
        <title>Draft genome of Flavobacterium sp. IMCC34852.</title>
        <authorList>
            <person name="Song J."/>
            <person name="Cho J.-C."/>
        </authorList>
    </citation>
    <scope>NUCLEOTIDE SEQUENCE [LARGE SCALE GENOMIC DNA]</scope>
    <source>
        <strain evidence="2 3">IMCC34852</strain>
    </source>
</reference>
<keyword evidence="3" id="KW-1185">Reference proteome</keyword>
<evidence type="ECO:0000313" key="3">
    <source>
        <dbReference type="Proteomes" id="UP000536509"/>
    </source>
</evidence>
<sequence length="193" mass="21531">MKTKLLYLFVGALALTFAACENESTTEDHQSKNAGNTPTTANTVELTPCTVADLMAGQNYDSGDLSVYFDLDNVYVEYTTTGNWFIRKSHLYVGDTQLIPRNNSGNPIPGQFPINNNHANGTQTITYTIPKTNLPECFAIAAHAEVYRMQNGMVVQTETAWASGQRFTPRNWATFFTVCQSDCFDIEDYYFGN</sequence>
<organism evidence="2 3">
    <name type="scientific">Flavobacterium rivulicola</name>
    <dbReference type="NCBI Taxonomy" id="2732161"/>
    <lineage>
        <taxon>Bacteria</taxon>
        <taxon>Pseudomonadati</taxon>
        <taxon>Bacteroidota</taxon>
        <taxon>Flavobacteriia</taxon>
        <taxon>Flavobacteriales</taxon>
        <taxon>Flavobacteriaceae</taxon>
        <taxon>Flavobacterium</taxon>
    </lineage>
</organism>
<dbReference type="Proteomes" id="UP000536509">
    <property type="component" value="Unassembled WGS sequence"/>
</dbReference>
<keyword evidence="1" id="KW-0732">Signal</keyword>
<proteinExistence type="predicted"/>
<dbReference type="AlphaFoldDB" id="A0A7Y3VY00"/>
<dbReference type="RefSeq" id="WP_171221325.1">
    <property type="nucleotide sequence ID" value="NZ_CP121446.1"/>
</dbReference>
<protein>
    <submittedName>
        <fullName evidence="2">Uncharacterized protein</fullName>
    </submittedName>
</protein>
<evidence type="ECO:0000256" key="1">
    <source>
        <dbReference type="SAM" id="SignalP"/>
    </source>
</evidence>